<dbReference type="AlphaFoldDB" id="A0A1I1R7W0"/>
<name>A0A1I1R7W0_9BACT</name>
<feature type="transmembrane region" description="Helical" evidence="1">
    <location>
        <begin position="143"/>
        <end position="162"/>
    </location>
</feature>
<protein>
    <submittedName>
        <fullName evidence="2">Predicted membrane protein</fullName>
    </submittedName>
</protein>
<feature type="transmembrane region" description="Helical" evidence="1">
    <location>
        <begin position="249"/>
        <end position="275"/>
    </location>
</feature>
<keyword evidence="1" id="KW-0812">Transmembrane</keyword>
<evidence type="ECO:0000313" key="3">
    <source>
        <dbReference type="Proteomes" id="UP000198598"/>
    </source>
</evidence>
<sequence>MTDGIPDVLPQPPGPQPLAKLSVSALRWSSVLLVTTVWVSAALFGLYILAFYASALYEGNMDRWNQVLPRLYEQGTTTATSGIGLHFAAGGIILILGSIQLLDSVRTRYPAVHRWIGRIYVTACLVAAVGGLAFIAIKGTVGGLVMNIGFGLYGVLMFIAGIQTYRHAVAGNLDQHRIWALRLYALAIGSWLYRIEYGFWIMLTDGLGHGKSFSGPFDWLMAFFFYIPNLLVVEAYIKANSYKSSPAIRLFSSLMLLVATGFLILGTYYFTLYYWGPAILKWLSLA</sequence>
<gene>
    <name evidence="2" type="ORF">SAMN05216167_104284</name>
</gene>
<keyword evidence="1" id="KW-0472">Membrane</keyword>
<proteinExistence type="predicted"/>
<keyword evidence="3" id="KW-1185">Reference proteome</keyword>
<feature type="transmembrane region" description="Helical" evidence="1">
    <location>
        <begin position="77"/>
        <end position="99"/>
    </location>
</feature>
<dbReference type="STRING" id="662367.SAMN05216167_104284"/>
<dbReference type="Pfam" id="PF10067">
    <property type="entry name" value="DUF2306"/>
    <property type="match status" value="1"/>
</dbReference>
<dbReference type="Proteomes" id="UP000198598">
    <property type="component" value="Unassembled WGS sequence"/>
</dbReference>
<dbReference type="InterPro" id="IPR018750">
    <property type="entry name" value="DUF2306_membrane"/>
</dbReference>
<feature type="transmembrane region" description="Helical" evidence="1">
    <location>
        <begin position="119"/>
        <end position="137"/>
    </location>
</feature>
<accession>A0A1I1R7W0</accession>
<feature type="transmembrane region" description="Helical" evidence="1">
    <location>
        <begin position="183"/>
        <end position="203"/>
    </location>
</feature>
<keyword evidence="1" id="KW-1133">Transmembrane helix</keyword>
<dbReference type="EMBL" id="FOLQ01000004">
    <property type="protein sequence ID" value="SFD30332.1"/>
    <property type="molecule type" value="Genomic_DNA"/>
</dbReference>
<dbReference type="RefSeq" id="WP_093826817.1">
    <property type="nucleotide sequence ID" value="NZ_FOLQ01000004.1"/>
</dbReference>
<evidence type="ECO:0000313" key="2">
    <source>
        <dbReference type="EMBL" id="SFD30332.1"/>
    </source>
</evidence>
<organism evidence="2 3">
    <name type="scientific">Spirosoma endophyticum</name>
    <dbReference type="NCBI Taxonomy" id="662367"/>
    <lineage>
        <taxon>Bacteria</taxon>
        <taxon>Pseudomonadati</taxon>
        <taxon>Bacteroidota</taxon>
        <taxon>Cytophagia</taxon>
        <taxon>Cytophagales</taxon>
        <taxon>Cytophagaceae</taxon>
        <taxon>Spirosoma</taxon>
    </lineage>
</organism>
<evidence type="ECO:0000256" key="1">
    <source>
        <dbReference type="SAM" id="Phobius"/>
    </source>
</evidence>
<feature type="transmembrane region" description="Helical" evidence="1">
    <location>
        <begin position="31"/>
        <end position="57"/>
    </location>
</feature>
<feature type="transmembrane region" description="Helical" evidence="1">
    <location>
        <begin position="219"/>
        <end position="237"/>
    </location>
</feature>
<dbReference type="OrthoDB" id="6385003at2"/>
<reference evidence="2 3" key="1">
    <citation type="submission" date="2016-10" db="EMBL/GenBank/DDBJ databases">
        <authorList>
            <person name="de Groot N.N."/>
        </authorList>
    </citation>
    <scope>NUCLEOTIDE SEQUENCE [LARGE SCALE GENOMIC DNA]</scope>
    <source>
        <strain evidence="2 3">DSM 26130</strain>
    </source>
</reference>